<accession>A0A8D8TLR4</accession>
<dbReference type="AlphaFoldDB" id="A0A8D8TLR4"/>
<dbReference type="EMBL" id="HBUF01286364">
    <property type="protein sequence ID" value="CAG6688357.1"/>
    <property type="molecule type" value="Transcribed_RNA"/>
</dbReference>
<organism evidence="1">
    <name type="scientific">Cacopsylla melanoneura</name>
    <dbReference type="NCBI Taxonomy" id="428564"/>
    <lineage>
        <taxon>Eukaryota</taxon>
        <taxon>Metazoa</taxon>
        <taxon>Ecdysozoa</taxon>
        <taxon>Arthropoda</taxon>
        <taxon>Hexapoda</taxon>
        <taxon>Insecta</taxon>
        <taxon>Pterygota</taxon>
        <taxon>Neoptera</taxon>
        <taxon>Paraneoptera</taxon>
        <taxon>Hemiptera</taxon>
        <taxon>Sternorrhyncha</taxon>
        <taxon>Psylloidea</taxon>
        <taxon>Psyllidae</taxon>
        <taxon>Psyllinae</taxon>
        <taxon>Cacopsylla</taxon>
    </lineage>
</organism>
<evidence type="ECO:0000313" key="1">
    <source>
        <dbReference type="EMBL" id="CAG6688357.1"/>
    </source>
</evidence>
<reference evidence="1" key="1">
    <citation type="submission" date="2021-05" db="EMBL/GenBank/DDBJ databases">
        <authorList>
            <person name="Alioto T."/>
            <person name="Alioto T."/>
            <person name="Gomez Garrido J."/>
        </authorList>
    </citation>
    <scope>NUCLEOTIDE SEQUENCE</scope>
</reference>
<name>A0A8D8TLR4_9HEMI</name>
<proteinExistence type="predicted"/>
<protein>
    <submittedName>
        <fullName evidence="1">Uncharacterized protein</fullName>
    </submittedName>
</protein>
<sequence>MSSLRNTFLSRSTFQCFLYVISTKKYSDLFFLKRVGMLFKMNTYLIFEINFPESLEVIHLSFCENISFFTNIDLSNLRHLVNLKEIGCEKYSIANGNNFPKKL</sequence>